<sequence>MTRHALVLGASGISGWAFTNQLLRNYPRPGVWSQITALSRKPMSEEECLHWPKDERLRLVSEFDVHNDPEEVLKRKFKEKIPDVNTVTQVYYLVHDPPPNPNDKDPHAISLNALRKTVTILDSLAPSLEFIYLQYGTFIYGLCFPVDFKHPLPLSESLPQLPPPFGDVFAFSRLSRFMEEFSADKAWKWCEGRPGDIIGFVPRLNVYNAVYPVAAYLSLYVYINGREAECPFPGSFGVWNALSNDSGADMIAKAAIHLSVLPDPAIKGQGFNLASSETPWSWDIKWPAICSWFGLVGTPPLDKWKDRTESMGPQEYVEAHKSEWNRMVEEYGLKGWTVISPTMDPSDKNWALTKLNADAPLSLQKLKSTGFSEEEDPKLSWFTALERMRIAKVIP</sequence>
<dbReference type="PANTHER" id="PTHR32487:SF8">
    <property type="entry name" value="NAD-DEPENDENT EPIMERASE_DEHYDRATASE DOMAIN-CONTAINING PROTEIN"/>
    <property type="match status" value="1"/>
</dbReference>
<dbReference type="InterPro" id="IPR036291">
    <property type="entry name" value="NAD(P)-bd_dom_sf"/>
</dbReference>
<dbReference type="OrthoDB" id="1731983at2759"/>
<protein>
    <recommendedName>
        <fullName evidence="1">PRISE-like Rossmann-fold domain-containing protein</fullName>
    </recommendedName>
</protein>
<name>A0A0J6FR30_COCPO</name>
<dbReference type="Gene3D" id="3.40.50.720">
    <property type="entry name" value="NAD(P)-binding Rossmann-like Domain"/>
    <property type="match status" value="1"/>
</dbReference>
<dbReference type="InterPro" id="IPR055222">
    <property type="entry name" value="PRISE-like_Rossmann-fold"/>
</dbReference>
<reference evidence="3" key="3">
    <citation type="journal article" date="2010" name="Genome Res.">
        <title>Population genomic sequencing of Coccidioides fungi reveals recent hybridization and transposon control.</title>
        <authorList>
            <person name="Neafsey D.E."/>
            <person name="Barker B.M."/>
            <person name="Sharpton T.J."/>
            <person name="Stajich J.E."/>
            <person name="Park D.J."/>
            <person name="Whiston E."/>
            <person name="Hung C.-Y."/>
            <person name="McMahan C."/>
            <person name="White J."/>
            <person name="Sykes S."/>
            <person name="Heiman D."/>
            <person name="Young S."/>
            <person name="Zeng Q."/>
            <person name="Abouelleil A."/>
            <person name="Aftuck L."/>
            <person name="Bessette D."/>
            <person name="Brown A."/>
            <person name="FitzGerald M."/>
            <person name="Lui A."/>
            <person name="Macdonald J.P."/>
            <person name="Priest M."/>
            <person name="Orbach M.J."/>
            <person name="Galgiani J.N."/>
            <person name="Kirkland T.N."/>
            <person name="Cole G.T."/>
            <person name="Birren B.W."/>
            <person name="Henn M.R."/>
            <person name="Taylor J.W."/>
            <person name="Rounsley S.D."/>
        </authorList>
    </citation>
    <scope>NUCLEOTIDE SEQUENCE [LARGE SCALE GENOMIC DNA]</scope>
    <source>
        <strain evidence="3">RMSCC 3488</strain>
    </source>
</reference>
<dbReference type="EMBL" id="DS268113">
    <property type="protein sequence ID" value="KMM71915.1"/>
    <property type="molecule type" value="Genomic_DNA"/>
</dbReference>
<evidence type="ECO:0000313" key="2">
    <source>
        <dbReference type="EMBL" id="KMM71915.1"/>
    </source>
</evidence>
<dbReference type="Pfam" id="PF22917">
    <property type="entry name" value="PRISE"/>
    <property type="match status" value="1"/>
</dbReference>
<dbReference type="SUPFAM" id="SSF51735">
    <property type="entry name" value="NAD(P)-binding Rossmann-fold domains"/>
    <property type="match status" value="1"/>
</dbReference>
<dbReference type="Proteomes" id="UP000054567">
    <property type="component" value="Unassembled WGS sequence"/>
</dbReference>
<feature type="domain" description="PRISE-like Rossmann-fold" evidence="1">
    <location>
        <begin position="5"/>
        <end position="395"/>
    </location>
</feature>
<organism evidence="2 3">
    <name type="scientific">Coccidioides posadasii RMSCC 3488</name>
    <dbReference type="NCBI Taxonomy" id="454284"/>
    <lineage>
        <taxon>Eukaryota</taxon>
        <taxon>Fungi</taxon>
        <taxon>Dikarya</taxon>
        <taxon>Ascomycota</taxon>
        <taxon>Pezizomycotina</taxon>
        <taxon>Eurotiomycetes</taxon>
        <taxon>Eurotiomycetidae</taxon>
        <taxon>Onygenales</taxon>
        <taxon>Onygenaceae</taxon>
        <taxon>Coccidioides</taxon>
    </lineage>
</organism>
<reference evidence="2 3" key="1">
    <citation type="submission" date="2007-06" db="EMBL/GenBank/DDBJ databases">
        <title>The Genome Sequence of Coccidioides posadasii RMSCC_3488.</title>
        <authorList>
            <consortium name="Coccidioides Genome Resources Consortium"/>
            <consortium name="The Broad Institute Genome Sequencing Platform"/>
            <person name="Henn M.R."/>
            <person name="Sykes S."/>
            <person name="Young S."/>
            <person name="Jaffe D."/>
            <person name="Berlin A."/>
            <person name="Alvarez P."/>
            <person name="Butler J."/>
            <person name="Gnerre S."/>
            <person name="Grabherr M."/>
            <person name="Mauceli E."/>
            <person name="Brockman W."/>
            <person name="Kodira C."/>
            <person name="Alvarado L."/>
            <person name="Zeng Q."/>
            <person name="Crawford M."/>
            <person name="Antoine C."/>
            <person name="Devon K."/>
            <person name="Galgiani J."/>
            <person name="Orsborn K."/>
            <person name="Lewis M.L."/>
            <person name="Nusbaum C."/>
            <person name="Galagan J."/>
            <person name="Birren B."/>
        </authorList>
    </citation>
    <scope>NUCLEOTIDE SEQUENCE [LARGE SCALE GENOMIC DNA]</scope>
    <source>
        <strain evidence="2 3">RMSCC 3488</strain>
    </source>
</reference>
<accession>A0A0J6FR30</accession>
<dbReference type="VEuPathDB" id="FungiDB:CPAG_08215"/>
<reference evidence="3" key="2">
    <citation type="journal article" date="2009" name="Genome Res.">
        <title>Comparative genomic analyses of the human fungal pathogens Coccidioides and their relatives.</title>
        <authorList>
            <person name="Sharpton T.J."/>
            <person name="Stajich J.E."/>
            <person name="Rounsley S.D."/>
            <person name="Gardner M.J."/>
            <person name="Wortman J.R."/>
            <person name="Jordar V.S."/>
            <person name="Maiti R."/>
            <person name="Kodira C.D."/>
            <person name="Neafsey D.E."/>
            <person name="Zeng Q."/>
            <person name="Hung C.-Y."/>
            <person name="McMahan C."/>
            <person name="Muszewska A."/>
            <person name="Grynberg M."/>
            <person name="Mandel M.A."/>
            <person name="Kellner E.M."/>
            <person name="Barker B.M."/>
            <person name="Galgiani J.N."/>
            <person name="Orbach M.J."/>
            <person name="Kirkland T.N."/>
            <person name="Cole G.T."/>
            <person name="Henn M.R."/>
            <person name="Birren B.W."/>
            <person name="Taylor J.W."/>
        </authorList>
    </citation>
    <scope>NUCLEOTIDE SEQUENCE [LARGE SCALE GENOMIC DNA]</scope>
    <source>
        <strain evidence="3">RMSCC 3488</strain>
    </source>
</reference>
<gene>
    <name evidence="2" type="ORF">CPAG_08215</name>
</gene>
<dbReference type="PANTHER" id="PTHR32487">
    <property type="entry name" value="3-OXO-DELTA(4,5)-STEROID 5-BETA-REDUCTASE"/>
    <property type="match status" value="1"/>
</dbReference>
<evidence type="ECO:0000313" key="3">
    <source>
        <dbReference type="Proteomes" id="UP000054567"/>
    </source>
</evidence>
<proteinExistence type="predicted"/>
<evidence type="ECO:0000259" key="1">
    <source>
        <dbReference type="Pfam" id="PF22917"/>
    </source>
</evidence>
<dbReference type="AlphaFoldDB" id="A0A0J6FR30"/>